<feature type="signal peptide" evidence="2">
    <location>
        <begin position="1"/>
        <end position="22"/>
    </location>
</feature>
<dbReference type="GO" id="GO:0009279">
    <property type="term" value="C:cell outer membrane"/>
    <property type="evidence" value="ECO:0007669"/>
    <property type="project" value="InterPro"/>
</dbReference>
<proteinExistence type="inferred from homology"/>
<gene>
    <name evidence="3" type="ordered locus">Shal_0232</name>
</gene>
<name>B0TNQ5_SHEHH</name>
<reference evidence="3" key="1">
    <citation type="submission" date="2008-01" db="EMBL/GenBank/DDBJ databases">
        <title>Complete sequence of Shewanella halifaxensis HAW-EB4.</title>
        <authorList>
            <consortium name="US DOE Joint Genome Institute"/>
            <person name="Copeland A."/>
            <person name="Lucas S."/>
            <person name="Lapidus A."/>
            <person name="Glavina del Rio T."/>
            <person name="Dalin E."/>
            <person name="Tice H."/>
            <person name="Bruce D."/>
            <person name="Goodwin L."/>
            <person name="Pitluck S."/>
            <person name="Sims D."/>
            <person name="Brettin T."/>
            <person name="Detter J.C."/>
            <person name="Han C."/>
            <person name="Kuske C.R."/>
            <person name="Schmutz J."/>
            <person name="Larimer F."/>
            <person name="Land M."/>
            <person name="Hauser L."/>
            <person name="Kyrpides N."/>
            <person name="Kim E."/>
            <person name="Zhao J.-S."/>
            <person name="Richardson P."/>
        </authorList>
    </citation>
    <scope>NUCLEOTIDE SEQUENCE [LARGE SCALE GENOMIC DNA]</scope>
    <source>
        <strain evidence="3">HAW-EB4</strain>
    </source>
</reference>
<dbReference type="STRING" id="458817.Shal_0232"/>
<dbReference type="OrthoDB" id="6474234at2"/>
<evidence type="ECO:0000256" key="1">
    <source>
        <dbReference type="ARBA" id="ARBA00008728"/>
    </source>
</evidence>
<comment type="similarity">
    <text evidence="1">Belongs to the nucleoside-specific channel-forming outer membrane porin (Tsx) (TC 1.B.10) family.</text>
</comment>
<protein>
    <recommendedName>
        <fullName evidence="5">Ion channel protein Tsx</fullName>
    </recommendedName>
</protein>
<dbReference type="AlphaFoldDB" id="B0TNQ5"/>
<evidence type="ECO:0000256" key="2">
    <source>
        <dbReference type="SAM" id="SignalP"/>
    </source>
</evidence>
<dbReference type="Pfam" id="PF03502">
    <property type="entry name" value="Channel_Tsx"/>
    <property type="match status" value="1"/>
</dbReference>
<dbReference type="RefSeq" id="WP_012275363.1">
    <property type="nucleotide sequence ID" value="NC_010334.1"/>
</dbReference>
<accession>B0TNQ5</accession>
<dbReference type="InterPro" id="IPR036777">
    <property type="entry name" value="Channel_Tsx-like_sf"/>
</dbReference>
<sequence length="248" mass="28246">MNKKLQSGIAALALSISFSSNAAMLAVETGLMDWRSSASDYFGESKNNNPYIKMIGAHGTALGDIYGHVTLENFDNTDIYGTEINLVGQINIGETDFNLYGQVFDKSMPVWGETNTLLGFSWDKNYDNTYVQLAFAAHIVNATYKAFDSNFDEQGFNGGYAYLNISHDLSLFDQDFKFVWWQEFYFGRNEQYLELAGDMEDFGFNGQLRANWIINNNWSVGVSYRYAENNLGKKGYHDAFFYSVQYKF</sequence>
<dbReference type="eggNOG" id="ENOG502Z8EW">
    <property type="taxonomic scope" value="Bacteria"/>
</dbReference>
<dbReference type="KEGG" id="shl:Shal_0232"/>
<evidence type="ECO:0008006" key="5">
    <source>
        <dbReference type="Google" id="ProtNLM"/>
    </source>
</evidence>
<keyword evidence="4" id="KW-1185">Reference proteome</keyword>
<dbReference type="Proteomes" id="UP000001317">
    <property type="component" value="Chromosome"/>
</dbReference>
<evidence type="ECO:0000313" key="4">
    <source>
        <dbReference type="Proteomes" id="UP000001317"/>
    </source>
</evidence>
<dbReference type="SUPFAM" id="SSF111364">
    <property type="entry name" value="Tsx-like channel"/>
    <property type="match status" value="1"/>
</dbReference>
<dbReference type="EMBL" id="CP000931">
    <property type="protein sequence ID" value="ABZ74808.1"/>
    <property type="molecule type" value="Genomic_DNA"/>
</dbReference>
<feature type="chain" id="PRO_5002756596" description="Ion channel protein Tsx" evidence="2">
    <location>
        <begin position="23"/>
        <end position="248"/>
    </location>
</feature>
<dbReference type="HOGENOM" id="CLU_1244630_0_0_6"/>
<evidence type="ECO:0000313" key="3">
    <source>
        <dbReference type="EMBL" id="ABZ74808.1"/>
    </source>
</evidence>
<keyword evidence="2" id="KW-0732">Signal</keyword>
<dbReference type="InterPro" id="IPR018013">
    <property type="entry name" value="Channel_Tsx-like"/>
</dbReference>
<organism evidence="3 4">
    <name type="scientific">Shewanella halifaxensis (strain HAW-EB4)</name>
    <dbReference type="NCBI Taxonomy" id="458817"/>
    <lineage>
        <taxon>Bacteria</taxon>
        <taxon>Pseudomonadati</taxon>
        <taxon>Pseudomonadota</taxon>
        <taxon>Gammaproteobacteria</taxon>
        <taxon>Alteromonadales</taxon>
        <taxon>Shewanellaceae</taxon>
        <taxon>Shewanella</taxon>
    </lineage>
</organism>